<dbReference type="InterPro" id="IPR012767">
    <property type="entry name" value="Trehalose_TreY"/>
</dbReference>
<dbReference type="PANTHER" id="PTHR10357">
    <property type="entry name" value="ALPHA-AMYLASE FAMILY MEMBER"/>
    <property type="match status" value="1"/>
</dbReference>
<dbReference type="CDD" id="cd11336">
    <property type="entry name" value="AmyAc_MTSase"/>
    <property type="match status" value="1"/>
</dbReference>
<keyword evidence="3" id="KW-1185">Reference proteome</keyword>
<dbReference type="SMART" id="SM00642">
    <property type="entry name" value="Aamy"/>
    <property type="match status" value="1"/>
</dbReference>
<sequence length="829" mass="90622">MRSHTPVSTYRLQLGTDLTFDHVAALTGPLAERGVTDLYLSPILAASPGSTHGYDVVDHSRISEVLGGRDGFARMVAAARSRDLGIVVDVVPNHMAVPTPASHNRQLWSLLELGPASPYANWFDVDFSDEAQVLMPVLGRRVGAAMAAGEIAVQTLDEPENQITPDRPVLCYYDHRFPIRAGTEHLPLADLLERQHYRLAYWRVADEELNYRRFFDVGSLVAVRVEHPDVFDATHSLLLELVEAGMVDGLRIDHPDGLADPGGYLRRLDRATDGRWIVAEKILEPDEDIPGDWPVAGTTGYDAAWRVNQVLTDPAGALPLGAVLSELTGDVVGTLDRVVEASKREIATGSLYAEVHRLASLIAELCHDDVRLRDHTMRAITDAVTELVVACDRYRAYVIPGHPLAAADAALVEGWAAQAAEHLEPERLETLQVVTDLVLGREVGSAGRQHESRRNEVIVRFQQVCGAVMAKGVEDTAFYRWTHLTSLCEVGGAPGRFAVSPDVLHAWAARTQAHHPSTMTAGSTHDAKRGEDVRTRIGVISELGEPWAALVRRLREQTEDIRPPDLDGRTENLLWQTLAGVWTEDGPISADRLASYLVKAAREAKQWTTWTDQDGDAERALTQFVTALLTHPGVVELMTQWEERTREPVRIATLAAKALQLTLPGVADVYQGTETTSVSLVDPDNRRPVDHESIRTALERLDGGACPQDLSTEKLRLTVALLRLRRRRADVFVGDRSGYQPLPTSTTHALAFARGRVVEPQVLTVVTRLPVLLRSAGGWGEHTVVLPEGRWRCVLTGGEVHGGAVPLAGLLSASPVAVLERLPDGGGPA</sequence>
<dbReference type="Pfam" id="PF00128">
    <property type="entry name" value="Alpha-amylase"/>
    <property type="match status" value="1"/>
</dbReference>
<dbReference type="Gene3D" id="1.10.150.200">
    <property type="entry name" value="Maltooligosyl trehalose synthase, domain 3"/>
    <property type="match status" value="1"/>
</dbReference>
<dbReference type="GO" id="GO:0030980">
    <property type="term" value="P:alpha-glucan catabolic process"/>
    <property type="evidence" value="ECO:0007669"/>
    <property type="project" value="TreeGrafter"/>
</dbReference>
<dbReference type="InterPro" id="IPR017853">
    <property type="entry name" value="GH"/>
</dbReference>
<dbReference type="EMBL" id="CP063169">
    <property type="protein sequence ID" value="QOR69096.1"/>
    <property type="molecule type" value="Genomic_DNA"/>
</dbReference>
<dbReference type="Proteomes" id="UP000593758">
    <property type="component" value="Chromosome"/>
</dbReference>
<name>A0A7M1SNE6_9MICO</name>
<dbReference type="KEGG" id="halt:IM660_10125"/>
<dbReference type="PANTHER" id="PTHR10357:SF216">
    <property type="entry name" value="MALTOOLIGOSYL TREHALOSE SYNTHASE-RELATED"/>
    <property type="match status" value="1"/>
</dbReference>
<accession>A0A7M1SNE6</accession>
<evidence type="ECO:0000313" key="3">
    <source>
        <dbReference type="Proteomes" id="UP000593758"/>
    </source>
</evidence>
<dbReference type="InterPro" id="IPR006047">
    <property type="entry name" value="GH13_cat_dom"/>
</dbReference>
<evidence type="ECO:0000313" key="2">
    <source>
        <dbReference type="EMBL" id="QOR69096.1"/>
    </source>
</evidence>
<dbReference type="Gene3D" id="3.20.20.80">
    <property type="entry name" value="Glycosidases"/>
    <property type="match status" value="1"/>
</dbReference>
<protein>
    <submittedName>
        <fullName evidence="2">Malto-oligosyltrehalose synthase</fullName>
    </submittedName>
</protein>
<dbReference type="Gene3D" id="3.30.1590.10">
    <property type="entry name" value="Maltooligosyl trehalose synthase, domain 2"/>
    <property type="match status" value="1"/>
</dbReference>
<dbReference type="InterPro" id="IPR013797">
    <property type="entry name" value="Maltooligo_trehalose_synth_4"/>
</dbReference>
<dbReference type="GO" id="GO:0005992">
    <property type="term" value="P:trehalose biosynthetic process"/>
    <property type="evidence" value="ECO:0007669"/>
    <property type="project" value="TreeGrafter"/>
</dbReference>
<evidence type="ECO:0000259" key="1">
    <source>
        <dbReference type="SMART" id="SM00642"/>
    </source>
</evidence>
<dbReference type="AlphaFoldDB" id="A0A7M1SNE6"/>
<reference evidence="2 3" key="1">
    <citation type="submission" date="2020-10" db="EMBL/GenBank/DDBJ databases">
        <title>Haloactinobacterium sp. RN3S43, a bacterium isolated from saline soil.</title>
        <authorList>
            <person name="Sun J.-Q."/>
        </authorList>
    </citation>
    <scope>NUCLEOTIDE SEQUENCE [LARGE SCALE GENOMIC DNA]</scope>
    <source>
        <strain evidence="2 3">RN3S43</strain>
    </source>
</reference>
<organism evidence="2 3">
    <name type="scientific">Ruania alkalisoli</name>
    <dbReference type="NCBI Taxonomy" id="2779775"/>
    <lineage>
        <taxon>Bacteria</taxon>
        <taxon>Bacillati</taxon>
        <taxon>Actinomycetota</taxon>
        <taxon>Actinomycetes</taxon>
        <taxon>Micrococcales</taxon>
        <taxon>Ruaniaceae</taxon>
        <taxon>Ruania</taxon>
    </lineage>
</organism>
<dbReference type="Gene3D" id="1.10.10.470">
    <property type="entry name" value="Maltooligosyl trehalose synthase, domain 4"/>
    <property type="match status" value="1"/>
</dbReference>
<dbReference type="SUPFAM" id="SSF51445">
    <property type="entry name" value="(Trans)glycosidases"/>
    <property type="match status" value="1"/>
</dbReference>
<feature type="domain" description="Glycosyl hydrolase family 13 catalytic" evidence="1">
    <location>
        <begin position="6"/>
        <end position="725"/>
    </location>
</feature>
<gene>
    <name evidence="2" type="primary">treY</name>
    <name evidence="2" type="ORF">IM660_10125</name>
</gene>
<dbReference type="NCBIfam" id="TIGR02401">
    <property type="entry name" value="trehalose_TreY"/>
    <property type="match status" value="1"/>
</dbReference>
<dbReference type="GO" id="GO:0047470">
    <property type="term" value="F:(1,4)-alpha-D-glucan 1-alpha-D-glucosylmutase activity"/>
    <property type="evidence" value="ECO:0007669"/>
    <property type="project" value="TreeGrafter"/>
</dbReference>
<proteinExistence type="predicted"/>
<dbReference type="RefSeq" id="WP_193495192.1">
    <property type="nucleotide sequence ID" value="NZ_CP063169.1"/>
</dbReference>